<feature type="coiled-coil region" evidence="8">
    <location>
        <begin position="224"/>
        <end position="258"/>
    </location>
</feature>
<evidence type="ECO:0000256" key="2">
    <source>
        <dbReference type="ARBA" id="ARBA00007613"/>
    </source>
</evidence>
<dbReference type="InterPro" id="IPR003423">
    <property type="entry name" value="OMP_efflux"/>
</dbReference>
<organism evidence="10 11">
    <name type="scientific">Bacteriovorax antarcticus</name>
    <dbReference type="NCBI Taxonomy" id="3088717"/>
    <lineage>
        <taxon>Bacteria</taxon>
        <taxon>Pseudomonadati</taxon>
        <taxon>Bdellovibrionota</taxon>
        <taxon>Bacteriovoracia</taxon>
        <taxon>Bacteriovoracales</taxon>
        <taxon>Bacteriovoracaceae</taxon>
        <taxon>Bacteriovorax</taxon>
    </lineage>
</organism>
<feature type="chain" id="PRO_5046749678" evidence="9">
    <location>
        <begin position="20"/>
        <end position="470"/>
    </location>
</feature>
<accession>A0ABU5VSS6</accession>
<comment type="caution">
    <text evidence="10">The sequence shown here is derived from an EMBL/GenBank/DDBJ whole genome shotgun (WGS) entry which is preliminary data.</text>
</comment>
<keyword evidence="3" id="KW-0813">Transport</keyword>
<keyword evidence="9" id="KW-0732">Signal</keyword>
<evidence type="ECO:0000256" key="6">
    <source>
        <dbReference type="ARBA" id="ARBA00023136"/>
    </source>
</evidence>
<evidence type="ECO:0000256" key="3">
    <source>
        <dbReference type="ARBA" id="ARBA00022448"/>
    </source>
</evidence>
<keyword evidence="5" id="KW-0812">Transmembrane</keyword>
<comment type="subcellular location">
    <subcellularLocation>
        <location evidence="1">Cell outer membrane</location>
    </subcellularLocation>
</comment>
<keyword evidence="4" id="KW-1134">Transmembrane beta strand</keyword>
<evidence type="ECO:0000256" key="8">
    <source>
        <dbReference type="SAM" id="Coils"/>
    </source>
</evidence>
<dbReference type="PANTHER" id="PTHR30026">
    <property type="entry name" value="OUTER MEMBRANE PROTEIN TOLC"/>
    <property type="match status" value="1"/>
</dbReference>
<feature type="signal peptide" evidence="9">
    <location>
        <begin position="1"/>
        <end position="19"/>
    </location>
</feature>
<keyword evidence="7" id="KW-0998">Cell outer membrane</keyword>
<dbReference type="InterPro" id="IPR051906">
    <property type="entry name" value="TolC-like"/>
</dbReference>
<dbReference type="RefSeq" id="WP_323575784.1">
    <property type="nucleotide sequence ID" value="NZ_JAYGJQ010000001.1"/>
</dbReference>
<evidence type="ECO:0000313" key="10">
    <source>
        <dbReference type="EMBL" id="MEA9356107.1"/>
    </source>
</evidence>
<comment type="similarity">
    <text evidence="2">Belongs to the outer membrane factor (OMF) (TC 1.B.17) family.</text>
</comment>
<evidence type="ECO:0000256" key="4">
    <source>
        <dbReference type="ARBA" id="ARBA00022452"/>
    </source>
</evidence>
<evidence type="ECO:0000256" key="7">
    <source>
        <dbReference type="ARBA" id="ARBA00023237"/>
    </source>
</evidence>
<dbReference type="EMBL" id="JAYGJQ010000001">
    <property type="protein sequence ID" value="MEA9356107.1"/>
    <property type="molecule type" value="Genomic_DNA"/>
</dbReference>
<proteinExistence type="inferred from homology"/>
<dbReference type="Gene3D" id="1.20.1600.10">
    <property type="entry name" value="Outer membrane efflux proteins (OEP)"/>
    <property type="match status" value="1"/>
</dbReference>
<dbReference type="Proteomes" id="UP001302274">
    <property type="component" value="Unassembled WGS sequence"/>
</dbReference>
<keyword evidence="8" id="KW-0175">Coiled coil</keyword>
<sequence>MLKTIVVIGSIVAGPIAHALTLNEYLTQVEEKSLAYRQGKAQADGSGLVSREADLLTSPYFFAEATRSFDTTLPAPPQSKSWDEKNVGLYSAGLTQTFDFGLEAKLAYTLTKTQYENSNFAAGVESSFWDATPNIELKMPLWGNGFGRTIQAQAEVTRNQNLANQYGALANSQNLLINAEVAYWQLSTAKERVAIQEQALGAGQNIYNYVNKQKQKNLGESADVLQATALIESYKLQLQQAQNDVERAQRAFNTYLNLESTTATPSLEIVDYANLQNIVVPEARPGERLDVKAARAQTALAKASSALILERNKPTLDVIGGYALQGRGLEASRAFNNGNKTEHDSGYVGVMFNMPLNFSAVSDAKAGARRLQESAEISEQNLVYTQDQDWIDLKQKLSESKATLKIARSMEVAQKAKLDNERTRLRQGRTTTYQVLLFEQDYTTAQAARIQSATQILALEAQLKLYQGEK</sequence>
<dbReference type="SUPFAM" id="SSF56954">
    <property type="entry name" value="Outer membrane efflux proteins (OEP)"/>
    <property type="match status" value="1"/>
</dbReference>
<reference evidence="10 11" key="1">
    <citation type="submission" date="2023-11" db="EMBL/GenBank/DDBJ databases">
        <title>A Novel Polar Bacteriovorax (B. antarcticus) Isolated from the Biocrust in Antarctica.</title>
        <authorList>
            <person name="Mun W."/>
            <person name="Choi S.Y."/>
            <person name="Mitchell R.J."/>
        </authorList>
    </citation>
    <scope>NUCLEOTIDE SEQUENCE [LARGE SCALE GENOMIC DNA]</scope>
    <source>
        <strain evidence="10 11">PP10</strain>
    </source>
</reference>
<keyword evidence="11" id="KW-1185">Reference proteome</keyword>
<evidence type="ECO:0000256" key="5">
    <source>
        <dbReference type="ARBA" id="ARBA00022692"/>
    </source>
</evidence>
<dbReference type="PANTHER" id="PTHR30026:SF20">
    <property type="entry name" value="OUTER MEMBRANE PROTEIN TOLC"/>
    <property type="match status" value="1"/>
</dbReference>
<evidence type="ECO:0000256" key="1">
    <source>
        <dbReference type="ARBA" id="ARBA00004442"/>
    </source>
</evidence>
<dbReference type="Pfam" id="PF02321">
    <property type="entry name" value="OEP"/>
    <property type="match status" value="1"/>
</dbReference>
<name>A0ABU5VSS6_9BACT</name>
<keyword evidence="6" id="KW-0472">Membrane</keyword>
<evidence type="ECO:0000256" key="9">
    <source>
        <dbReference type="SAM" id="SignalP"/>
    </source>
</evidence>
<protein>
    <submittedName>
        <fullName evidence="10">TolC family protein</fullName>
    </submittedName>
</protein>
<gene>
    <name evidence="10" type="ORF">SHI21_07840</name>
</gene>
<evidence type="ECO:0000313" key="11">
    <source>
        <dbReference type="Proteomes" id="UP001302274"/>
    </source>
</evidence>